<keyword evidence="3" id="KW-1185">Reference proteome</keyword>
<protein>
    <recommendedName>
        <fullName evidence="1">Myb/SANT-like domain-containing protein</fullName>
    </recommendedName>
</protein>
<dbReference type="Proteomes" id="UP001341281">
    <property type="component" value="Chromosome 05"/>
</dbReference>
<dbReference type="AlphaFoldDB" id="A0AAQ3WXB7"/>
<evidence type="ECO:0000313" key="2">
    <source>
        <dbReference type="EMBL" id="WVZ76836.1"/>
    </source>
</evidence>
<evidence type="ECO:0000313" key="3">
    <source>
        <dbReference type="Proteomes" id="UP001341281"/>
    </source>
</evidence>
<name>A0AAQ3WXB7_PASNO</name>
<accession>A0AAQ3WXB7</accession>
<sequence>MLFYLANVVASGAKTSSGFKKVHLNTCAKEINEKFNKKFTGDQVKNHLKTWQKKFQKLNRLRKISASGWDETNFIITLDEEHYDLYFGHLVANPHIGRAFYRIHFAFKLTWISLFVSERFPGH</sequence>
<reference evidence="2 3" key="1">
    <citation type="submission" date="2024-02" db="EMBL/GenBank/DDBJ databases">
        <title>High-quality chromosome-scale genome assembly of Pensacola bahiagrass (Paspalum notatum Flugge var. saurae).</title>
        <authorList>
            <person name="Vega J.M."/>
            <person name="Podio M."/>
            <person name="Orjuela J."/>
            <person name="Siena L.A."/>
            <person name="Pessino S.C."/>
            <person name="Combes M.C."/>
            <person name="Mariac C."/>
            <person name="Albertini E."/>
            <person name="Pupilli F."/>
            <person name="Ortiz J.P.A."/>
            <person name="Leblanc O."/>
        </authorList>
    </citation>
    <scope>NUCLEOTIDE SEQUENCE [LARGE SCALE GENOMIC DNA]</scope>
    <source>
        <strain evidence="2">R1</strain>
        <tissue evidence="2">Leaf</tissue>
    </source>
</reference>
<proteinExistence type="predicted"/>
<gene>
    <name evidence="2" type="ORF">U9M48_024765</name>
</gene>
<dbReference type="Pfam" id="PF12776">
    <property type="entry name" value="Myb_DNA-bind_3"/>
    <property type="match status" value="1"/>
</dbReference>
<evidence type="ECO:0000259" key="1">
    <source>
        <dbReference type="Pfam" id="PF12776"/>
    </source>
</evidence>
<dbReference type="PANTHER" id="PTHR47127">
    <property type="entry name" value="10A19I.15"/>
    <property type="match status" value="1"/>
</dbReference>
<dbReference type="EMBL" id="CP144749">
    <property type="protein sequence ID" value="WVZ76836.1"/>
    <property type="molecule type" value="Genomic_DNA"/>
</dbReference>
<feature type="domain" description="Myb/SANT-like" evidence="1">
    <location>
        <begin position="7"/>
        <end position="85"/>
    </location>
</feature>
<organism evidence="2 3">
    <name type="scientific">Paspalum notatum var. saurae</name>
    <dbReference type="NCBI Taxonomy" id="547442"/>
    <lineage>
        <taxon>Eukaryota</taxon>
        <taxon>Viridiplantae</taxon>
        <taxon>Streptophyta</taxon>
        <taxon>Embryophyta</taxon>
        <taxon>Tracheophyta</taxon>
        <taxon>Spermatophyta</taxon>
        <taxon>Magnoliopsida</taxon>
        <taxon>Liliopsida</taxon>
        <taxon>Poales</taxon>
        <taxon>Poaceae</taxon>
        <taxon>PACMAD clade</taxon>
        <taxon>Panicoideae</taxon>
        <taxon>Andropogonodae</taxon>
        <taxon>Paspaleae</taxon>
        <taxon>Paspalinae</taxon>
        <taxon>Paspalum</taxon>
    </lineage>
</organism>
<dbReference type="InterPro" id="IPR024752">
    <property type="entry name" value="Myb/SANT-like_dom"/>
</dbReference>